<dbReference type="GO" id="GO:0005634">
    <property type="term" value="C:nucleus"/>
    <property type="evidence" value="ECO:0007669"/>
    <property type="project" value="UniProtKB-SubCell"/>
</dbReference>
<organism evidence="6 7">
    <name type="scientific">Uncinocarpus reesii (strain UAMH 1704)</name>
    <dbReference type="NCBI Taxonomy" id="336963"/>
    <lineage>
        <taxon>Eukaryota</taxon>
        <taxon>Fungi</taxon>
        <taxon>Dikarya</taxon>
        <taxon>Ascomycota</taxon>
        <taxon>Pezizomycotina</taxon>
        <taxon>Eurotiomycetes</taxon>
        <taxon>Eurotiomycetidae</taxon>
        <taxon>Onygenales</taxon>
        <taxon>Onygenaceae</taxon>
        <taxon>Uncinocarpus</taxon>
    </lineage>
</organism>
<sequence>MPLDFSEEESGGESIPFKPDPKEEASNQSEAESDDDAEGVFLDMNSAKTDGAQEALDEYFKIIGGRPEKQTKKRKSVGAASTPETMTSKKAKTLGHSSNGTPNGEEISDWTPKSNNWDRDVRAVETIVREGDNLYALLYWNNDKKIKVSLRQCYEKCPRKMLKFYENHLVFKDE</sequence>
<evidence type="ECO:0000256" key="4">
    <source>
        <dbReference type="SAM" id="MobiDB-lite"/>
    </source>
</evidence>
<feature type="domain" description="Chromo shadow" evidence="5">
    <location>
        <begin position="111"/>
        <end position="174"/>
    </location>
</feature>
<dbReference type="GeneID" id="8439901"/>
<proteinExistence type="predicted"/>
<evidence type="ECO:0000256" key="2">
    <source>
        <dbReference type="ARBA" id="ARBA00011353"/>
    </source>
</evidence>
<dbReference type="EMBL" id="CH476615">
    <property type="protein sequence ID" value="EEP76368.1"/>
    <property type="molecule type" value="Genomic_DNA"/>
</dbReference>
<dbReference type="OrthoDB" id="433924at2759"/>
<evidence type="ECO:0000313" key="6">
    <source>
        <dbReference type="EMBL" id="EEP76368.1"/>
    </source>
</evidence>
<dbReference type="InterPro" id="IPR008251">
    <property type="entry name" value="Chromo_shadow_dom"/>
</dbReference>
<dbReference type="OMA" id="VERICNH"/>
<keyword evidence="3" id="KW-0539">Nucleus</keyword>
<dbReference type="eggNOG" id="KOG1911">
    <property type="taxonomic scope" value="Eukaryota"/>
</dbReference>
<dbReference type="KEGG" id="ure:UREG_01217"/>
<keyword evidence="7" id="KW-1185">Reference proteome</keyword>
<dbReference type="VEuPathDB" id="FungiDB:UREG_01217"/>
<dbReference type="InterPro" id="IPR016197">
    <property type="entry name" value="Chromo-like_dom_sf"/>
</dbReference>
<dbReference type="SMART" id="SM00300">
    <property type="entry name" value="ChSh"/>
    <property type="match status" value="1"/>
</dbReference>
<evidence type="ECO:0000259" key="5">
    <source>
        <dbReference type="SMART" id="SM00300"/>
    </source>
</evidence>
<dbReference type="SUPFAM" id="SSF54160">
    <property type="entry name" value="Chromo domain-like"/>
    <property type="match status" value="1"/>
</dbReference>
<evidence type="ECO:0000256" key="1">
    <source>
        <dbReference type="ARBA" id="ARBA00004123"/>
    </source>
</evidence>
<feature type="compositionally biased region" description="Acidic residues" evidence="4">
    <location>
        <begin position="1"/>
        <end position="11"/>
    </location>
</feature>
<dbReference type="HOGENOM" id="CLU_045874_0_1_1"/>
<gene>
    <name evidence="6" type="ORF">UREG_01217</name>
</gene>
<dbReference type="AlphaFoldDB" id="C4JGW6"/>
<comment type="subcellular location">
    <subcellularLocation>
        <location evidence="1">Nucleus</location>
    </subcellularLocation>
</comment>
<accession>C4JGW6</accession>
<dbReference type="Proteomes" id="UP000002058">
    <property type="component" value="Unassembled WGS sequence"/>
</dbReference>
<dbReference type="STRING" id="336963.C4JGW6"/>
<feature type="region of interest" description="Disordered" evidence="4">
    <location>
        <begin position="63"/>
        <end position="112"/>
    </location>
</feature>
<evidence type="ECO:0000256" key="3">
    <source>
        <dbReference type="ARBA" id="ARBA00023242"/>
    </source>
</evidence>
<name>C4JGW6_UNCRE</name>
<comment type="subunit">
    <text evidence="2">Component of the NuA4 histone acetyltransferase complex.</text>
</comment>
<dbReference type="Pfam" id="PF01393">
    <property type="entry name" value="Chromo_shadow"/>
    <property type="match status" value="1"/>
</dbReference>
<protein>
    <recommendedName>
        <fullName evidence="5">Chromo shadow domain-containing protein</fullName>
    </recommendedName>
</protein>
<dbReference type="Gene3D" id="2.40.50.40">
    <property type="match status" value="1"/>
</dbReference>
<reference evidence="7" key="1">
    <citation type="journal article" date="2009" name="Genome Res.">
        <title>Comparative genomic analyses of the human fungal pathogens Coccidioides and their relatives.</title>
        <authorList>
            <person name="Sharpton T.J."/>
            <person name="Stajich J.E."/>
            <person name="Rounsley S.D."/>
            <person name="Gardner M.J."/>
            <person name="Wortman J.R."/>
            <person name="Jordar V.S."/>
            <person name="Maiti R."/>
            <person name="Kodira C.D."/>
            <person name="Neafsey D.E."/>
            <person name="Zeng Q."/>
            <person name="Hung C.-Y."/>
            <person name="McMahan C."/>
            <person name="Muszewska A."/>
            <person name="Grynberg M."/>
            <person name="Mandel M.A."/>
            <person name="Kellner E.M."/>
            <person name="Barker B.M."/>
            <person name="Galgiani J.N."/>
            <person name="Orbach M.J."/>
            <person name="Kirkland T.N."/>
            <person name="Cole G.T."/>
            <person name="Henn M.R."/>
            <person name="Birren B.W."/>
            <person name="Taylor J.W."/>
        </authorList>
    </citation>
    <scope>NUCLEOTIDE SEQUENCE [LARGE SCALE GENOMIC DNA]</scope>
    <source>
        <strain evidence="7">UAMH 1704</strain>
    </source>
</reference>
<evidence type="ECO:0000313" key="7">
    <source>
        <dbReference type="Proteomes" id="UP000002058"/>
    </source>
</evidence>
<dbReference type="RefSeq" id="XP_002541701.1">
    <property type="nucleotide sequence ID" value="XM_002541655.1"/>
</dbReference>
<dbReference type="InParanoid" id="C4JGW6"/>
<feature type="region of interest" description="Disordered" evidence="4">
    <location>
        <begin position="1"/>
        <end position="48"/>
    </location>
</feature>